<accession>A0A9N7UUS1</accession>
<comment type="caution">
    <text evidence="1">The sequence shown here is derived from an EMBL/GenBank/DDBJ whole genome shotgun (WGS) entry which is preliminary data.</text>
</comment>
<proteinExistence type="predicted"/>
<reference evidence="1" key="1">
    <citation type="submission" date="2020-03" db="EMBL/GenBank/DDBJ databases">
        <authorList>
            <person name="Weist P."/>
        </authorList>
    </citation>
    <scope>NUCLEOTIDE SEQUENCE</scope>
</reference>
<protein>
    <submittedName>
        <fullName evidence="1">Uncharacterized protein</fullName>
    </submittedName>
</protein>
<evidence type="ECO:0000313" key="2">
    <source>
        <dbReference type="Proteomes" id="UP001153269"/>
    </source>
</evidence>
<keyword evidence="2" id="KW-1185">Reference proteome</keyword>
<dbReference type="EMBL" id="CADEAL010002001">
    <property type="protein sequence ID" value="CAB1437199.1"/>
    <property type="molecule type" value="Genomic_DNA"/>
</dbReference>
<dbReference type="AlphaFoldDB" id="A0A9N7UUS1"/>
<sequence length="148" mass="15996">MPTTPSIFRHKGRAISKPLELSTLAFYHLFKGLLDEDCNADETAAPPAENTPTRKCKKTGTTAFIPSDILSRPSLVSVATRLKITPRQQAALQTKHAATRCRPSFVRNTTSHVHPALGQQVDADAHQCAPVGGASDSGGRNCLVWQHT</sequence>
<dbReference type="Proteomes" id="UP001153269">
    <property type="component" value="Unassembled WGS sequence"/>
</dbReference>
<organism evidence="1 2">
    <name type="scientific">Pleuronectes platessa</name>
    <name type="common">European plaice</name>
    <dbReference type="NCBI Taxonomy" id="8262"/>
    <lineage>
        <taxon>Eukaryota</taxon>
        <taxon>Metazoa</taxon>
        <taxon>Chordata</taxon>
        <taxon>Craniata</taxon>
        <taxon>Vertebrata</taxon>
        <taxon>Euteleostomi</taxon>
        <taxon>Actinopterygii</taxon>
        <taxon>Neopterygii</taxon>
        <taxon>Teleostei</taxon>
        <taxon>Neoteleostei</taxon>
        <taxon>Acanthomorphata</taxon>
        <taxon>Carangaria</taxon>
        <taxon>Pleuronectiformes</taxon>
        <taxon>Pleuronectoidei</taxon>
        <taxon>Pleuronectidae</taxon>
        <taxon>Pleuronectes</taxon>
    </lineage>
</organism>
<gene>
    <name evidence="1" type="ORF">PLEPLA_LOCUS25222</name>
</gene>
<name>A0A9N7UUS1_PLEPL</name>
<evidence type="ECO:0000313" key="1">
    <source>
        <dbReference type="EMBL" id="CAB1437199.1"/>
    </source>
</evidence>